<gene>
    <name evidence="1" type="ORF">GCM10010389_40850</name>
</gene>
<reference evidence="1" key="2">
    <citation type="submission" date="2020-09" db="EMBL/GenBank/DDBJ databases">
        <authorList>
            <person name="Sun Q."/>
            <person name="Ohkuma M."/>
        </authorList>
    </citation>
    <scope>NUCLEOTIDE SEQUENCE</scope>
    <source>
        <strain evidence="1">JCM 5016</strain>
    </source>
</reference>
<dbReference type="AlphaFoldDB" id="A0A918RI71"/>
<sequence>MSTPSASCSCCGEPLADEQRIDVRFGLPDAALTAPEEARHTLGPSALLRVEGIGSFIRCLLPLALTGGIELVLGVWVETDEDTLRRAAAVWEDPAYAELVVRGGLANAVRPWGESILGAPVTARVAHDDELPYVVEGHDGTARRLLTETWDRDHVLSRFPHQLPVAVRTPLDDEWSVERSAGLAGRVADGVHQFAGPDRSVAATVFRDDSPGRAPEDFLAALLQGGPEAPPAQRLTEHLPDGLRHAFWLTPDDHDRPRHELYGYTVARDGSAAAVFCTHESADALAWAHHVWRSLDRGR</sequence>
<dbReference type="EMBL" id="BMWH01000017">
    <property type="protein sequence ID" value="GGZ97484.1"/>
    <property type="molecule type" value="Genomic_DNA"/>
</dbReference>
<accession>A0A918RI71</accession>
<evidence type="ECO:0000313" key="1">
    <source>
        <dbReference type="EMBL" id="GGZ97484.1"/>
    </source>
</evidence>
<evidence type="ECO:0008006" key="3">
    <source>
        <dbReference type="Google" id="ProtNLM"/>
    </source>
</evidence>
<evidence type="ECO:0000313" key="2">
    <source>
        <dbReference type="Proteomes" id="UP000623010"/>
    </source>
</evidence>
<dbReference type="RefSeq" id="WP_190058889.1">
    <property type="nucleotide sequence ID" value="NZ_BMWH01000017.1"/>
</dbReference>
<dbReference type="Proteomes" id="UP000623010">
    <property type="component" value="Unassembled WGS sequence"/>
</dbReference>
<keyword evidence="2" id="KW-1185">Reference proteome</keyword>
<name>A0A918RI71_9ACTN</name>
<organism evidence="1 2">
    <name type="scientific">Streptomyces echinoruber</name>
    <dbReference type="NCBI Taxonomy" id="68898"/>
    <lineage>
        <taxon>Bacteria</taxon>
        <taxon>Bacillati</taxon>
        <taxon>Actinomycetota</taxon>
        <taxon>Actinomycetes</taxon>
        <taxon>Kitasatosporales</taxon>
        <taxon>Streptomycetaceae</taxon>
        <taxon>Streptomyces</taxon>
    </lineage>
</organism>
<protein>
    <recommendedName>
        <fullName evidence="3">DUF2199 domain-containing protein</fullName>
    </recommendedName>
</protein>
<comment type="caution">
    <text evidence="1">The sequence shown here is derived from an EMBL/GenBank/DDBJ whole genome shotgun (WGS) entry which is preliminary data.</text>
</comment>
<dbReference type="Pfam" id="PF09965">
    <property type="entry name" value="DUF2199"/>
    <property type="match status" value="1"/>
</dbReference>
<proteinExistence type="predicted"/>
<dbReference type="InterPro" id="IPR018697">
    <property type="entry name" value="DUF2199"/>
</dbReference>
<reference evidence="1" key="1">
    <citation type="journal article" date="2014" name="Int. J. Syst. Evol. Microbiol.">
        <title>Complete genome sequence of Corynebacterium casei LMG S-19264T (=DSM 44701T), isolated from a smear-ripened cheese.</title>
        <authorList>
            <consortium name="US DOE Joint Genome Institute (JGI-PGF)"/>
            <person name="Walter F."/>
            <person name="Albersmeier A."/>
            <person name="Kalinowski J."/>
            <person name="Ruckert C."/>
        </authorList>
    </citation>
    <scope>NUCLEOTIDE SEQUENCE</scope>
    <source>
        <strain evidence="1">JCM 5016</strain>
    </source>
</reference>